<proteinExistence type="predicted"/>
<sequence>MTATDPFRDLYRPDGTFRSEELQIMAKEGYLRHLFAQVYVASHVPETAALRARALRLVLNQTAAPATAVCGETAAWVHLGAPAPERLSLCTEGFLRHRPQMDLQRQIHQVTLLDTEITGIDHLPVTTALRTAVDLFLGIGTVGSRGAVDKASQQQAFFRTEVSYWPRRTSSWKPDEHVEALHDADVAAWTRRMETLGRLLSHLQSRGSDLETIAEEIMAVRARSYHRSRPTPEHRQCILEALDHSVSRRLPTVLYTS</sequence>
<comment type="caution">
    <text evidence="1">The sequence shown here is derived from an EMBL/GenBank/DDBJ whole genome shotgun (WGS) entry which is preliminary data.</text>
</comment>
<dbReference type="Proteomes" id="UP001519331">
    <property type="component" value="Unassembled WGS sequence"/>
</dbReference>
<dbReference type="EMBL" id="JAGINX010000001">
    <property type="protein sequence ID" value="MBP2318051.1"/>
    <property type="molecule type" value="Genomic_DNA"/>
</dbReference>
<dbReference type="RefSeq" id="WP_210048378.1">
    <property type="nucleotide sequence ID" value="NZ_JAGINX010000001.1"/>
</dbReference>
<evidence type="ECO:0000313" key="2">
    <source>
        <dbReference type="Proteomes" id="UP001519331"/>
    </source>
</evidence>
<keyword evidence="2" id="KW-1185">Reference proteome</keyword>
<evidence type="ECO:0000313" key="1">
    <source>
        <dbReference type="EMBL" id="MBP2318051.1"/>
    </source>
</evidence>
<protein>
    <submittedName>
        <fullName evidence="1">Uncharacterized protein</fullName>
    </submittedName>
</protein>
<name>A0ABS4T0S3_9MICC</name>
<organism evidence="1 2">
    <name type="scientific">Nesterenkonia lacusekhoensis</name>
    <dbReference type="NCBI Taxonomy" id="150832"/>
    <lineage>
        <taxon>Bacteria</taxon>
        <taxon>Bacillati</taxon>
        <taxon>Actinomycetota</taxon>
        <taxon>Actinomycetes</taxon>
        <taxon>Micrococcales</taxon>
        <taxon>Micrococcaceae</taxon>
        <taxon>Nesterenkonia</taxon>
    </lineage>
</organism>
<gene>
    <name evidence="1" type="ORF">JOF45_001070</name>
</gene>
<accession>A0ABS4T0S3</accession>
<reference evidence="1 2" key="1">
    <citation type="submission" date="2021-03" db="EMBL/GenBank/DDBJ databases">
        <title>Sequencing the genomes of 1000 actinobacteria strains.</title>
        <authorList>
            <person name="Klenk H.-P."/>
        </authorList>
    </citation>
    <scope>NUCLEOTIDE SEQUENCE [LARGE SCALE GENOMIC DNA]</scope>
    <source>
        <strain evidence="1 2">DSM 12544</strain>
    </source>
</reference>